<dbReference type="STRING" id="1072685.IX83_00120"/>
<reference evidence="2 3" key="1">
    <citation type="journal article" date="2014" name="BMC Genomics">
        <title>A genomic perspective on a new bacterial genus and species from the Alcaligenaceae family, Basilea psittacipulmonis.</title>
        <authorList>
            <person name="Whiteson K.L."/>
            <person name="Hernandez D."/>
            <person name="Lazarevic V."/>
            <person name="Gaia N."/>
            <person name="Farinelli L."/>
            <person name="Francois P."/>
            <person name="Pilo P."/>
            <person name="Frey J."/>
            <person name="Schrenzel J."/>
        </authorList>
    </citation>
    <scope>NUCLEOTIDE SEQUENCE [LARGE SCALE GENOMIC DNA]</scope>
    <source>
        <strain evidence="2 3">DSM 24701</strain>
    </source>
</reference>
<dbReference type="PANTHER" id="PTHR33383:SF1">
    <property type="entry name" value="MEMBRANE PROTEIN INSERTION EFFICIENCY FACTOR-RELATED"/>
    <property type="match status" value="1"/>
</dbReference>
<dbReference type="PANTHER" id="PTHR33383">
    <property type="entry name" value="MEMBRANE PROTEIN INSERTION EFFICIENCY FACTOR-RELATED"/>
    <property type="match status" value="1"/>
</dbReference>
<keyword evidence="3" id="KW-1185">Reference proteome</keyword>
<comment type="subcellular location">
    <subcellularLocation>
        <location evidence="1">Cell membrane</location>
        <topology evidence="1">Peripheral membrane protein</topology>
        <orientation evidence="1">Cytoplasmic side</orientation>
    </subcellularLocation>
</comment>
<comment type="function">
    <text evidence="1">Could be involved in insertion of integral membrane proteins into the membrane.</text>
</comment>
<dbReference type="EMBL" id="CP009238">
    <property type="protein sequence ID" value="AIL31942.1"/>
    <property type="molecule type" value="Genomic_DNA"/>
</dbReference>
<keyword evidence="1" id="KW-1003">Cell membrane</keyword>
<name>A0A077DEV0_9BURK</name>
<dbReference type="Pfam" id="PF01809">
    <property type="entry name" value="YidD"/>
    <property type="match status" value="1"/>
</dbReference>
<dbReference type="InterPro" id="IPR002696">
    <property type="entry name" value="Membr_insert_effic_factor_YidD"/>
</dbReference>
<dbReference type="NCBIfam" id="TIGR00278">
    <property type="entry name" value="membrane protein insertion efficiency factor YidD"/>
    <property type="match status" value="1"/>
</dbReference>
<dbReference type="eggNOG" id="COG0759">
    <property type="taxonomic scope" value="Bacteria"/>
</dbReference>
<dbReference type="HOGENOM" id="CLU_144811_5_2_4"/>
<comment type="similarity">
    <text evidence="1">Belongs to the UPF0161 family.</text>
</comment>
<sequence>MNNAVAWCLLKLIRLYQITLSPFIGRQCRFMPTCSHYTMQAIQLHGPFKGSYLGAYRILRCGPWCQGGHDPVPEPRSKNKTPHQNTP</sequence>
<dbReference type="SMART" id="SM01234">
    <property type="entry name" value="Haemolytic"/>
    <property type="match status" value="1"/>
</dbReference>
<evidence type="ECO:0000256" key="1">
    <source>
        <dbReference type="HAMAP-Rule" id="MF_00386"/>
    </source>
</evidence>
<dbReference type="AlphaFoldDB" id="A0A077DEV0"/>
<dbReference type="HAMAP" id="MF_00386">
    <property type="entry name" value="UPF0161_YidD"/>
    <property type="match status" value="1"/>
</dbReference>
<dbReference type="RefSeq" id="WP_038497738.1">
    <property type="nucleotide sequence ID" value="NZ_CP009238.1"/>
</dbReference>
<dbReference type="GO" id="GO:0005886">
    <property type="term" value="C:plasma membrane"/>
    <property type="evidence" value="ECO:0007669"/>
    <property type="project" value="UniProtKB-SubCell"/>
</dbReference>
<keyword evidence="1" id="KW-0472">Membrane</keyword>
<dbReference type="KEGG" id="bpsi:IX83_00120"/>
<accession>A0A077DEV0</accession>
<protein>
    <recommendedName>
        <fullName evidence="1">Putative membrane protein insertion efficiency factor</fullName>
    </recommendedName>
</protein>
<proteinExistence type="inferred from homology"/>
<evidence type="ECO:0000313" key="3">
    <source>
        <dbReference type="Proteomes" id="UP000028945"/>
    </source>
</evidence>
<dbReference type="Proteomes" id="UP000028945">
    <property type="component" value="Chromosome"/>
</dbReference>
<organism evidence="2 3">
    <name type="scientific">Basilea psittacipulmonis DSM 24701</name>
    <dbReference type="NCBI Taxonomy" id="1072685"/>
    <lineage>
        <taxon>Bacteria</taxon>
        <taxon>Pseudomonadati</taxon>
        <taxon>Pseudomonadota</taxon>
        <taxon>Betaproteobacteria</taxon>
        <taxon>Burkholderiales</taxon>
        <taxon>Alcaligenaceae</taxon>
        <taxon>Basilea</taxon>
    </lineage>
</organism>
<gene>
    <name evidence="2" type="ORF">IX83_00120</name>
</gene>
<evidence type="ECO:0000313" key="2">
    <source>
        <dbReference type="EMBL" id="AIL31942.1"/>
    </source>
</evidence>